<proteinExistence type="predicted"/>
<organism evidence="3 4">
    <name type="scientific">Dreissena polymorpha</name>
    <name type="common">Zebra mussel</name>
    <name type="synonym">Mytilus polymorpha</name>
    <dbReference type="NCBI Taxonomy" id="45954"/>
    <lineage>
        <taxon>Eukaryota</taxon>
        <taxon>Metazoa</taxon>
        <taxon>Spiralia</taxon>
        <taxon>Lophotrochozoa</taxon>
        <taxon>Mollusca</taxon>
        <taxon>Bivalvia</taxon>
        <taxon>Autobranchia</taxon>
        <taxon>Heteroconchia</taxon>
        <taxon>Euheterodonta</taxon>
        <taxon>Imparidentia</taxon>
        <taxon>Neoheterodontei</taxon>
        <taxon>Myida</taxon>
        <taxon>Dreissenoidea</taxon>
        <taxon>Dreissenidae</taxon>
        <taxon>Dreissena</taxon>
    </lineage>
</organism>
<keyword evidence="4" id="KW-1185">Reference proteome</keyword>
<evidence type="ECO:0000313" key="3">
    <source>
        <dbReference type="EMBL" id="KAH3863237.1"/>
    </source>
</evidence>
<dbReference type="AlphaFoldDB" id="A0A9D4RE28"/>
<evidence type="ECO:0000256" key="1">
    <source>
        <dbReference type="SAM" id="MobiDB-lite"/>
    </source>
</evidence>
<reference evidence="3" key="2">
    <citation type="submission" date="2020-11" db="EMBL/GenBank/DDBJ databases">
        <authorList>
            <person name="McCartney M.A."/>
            <person name="Auch B."/>
            <person name="Kono T."/>
            <person name="Mallez S."/>
            <person name="Becker A."/>
            <person name="Gohl D.M."/>
            <person name="Silverstein K.A.T."/>
            <person name="Koren S."/>
            <person name="Bechman K.B."/>
            <person name="Herman A."/>
            <person name="Abrahante J.E."/>
            <person name="Garbe J."/>
        </authorList>
    </citation>
    <scope>NUCLEOTIDE SEQUENCE</scope>
    <source>
        <strain evidence="3">Duluth1</strain>
        <tissue evidence="3">Whole animal</tissue>
    </source>
</reference>
<dbReference type="InterPro" id="IPR013087">
    <property type="entry name" value="Znf_C2H2_type"/>
</dbReference>
<name>A0A9D4RE28_DREPO</name>
<dbReference type="Proteomes" id="UP000828390">
    <property type="component" value="Unassembled WGS sequence"/>
</dbReference>
<gene>
    <name evidence="3" type="ORF">DPMN_026217</name>
</gene>
<feature type="domain" description="C2H2-type" evidence="2">
    <location>
        <begin position="30"/>
        <end position="50"/>
    </location>
</feature>
<accession>A0A9D4RE28</accession>
<dbReference type="PROSITE" id="PS00028">
    <property type="entry name" value="ZINC_FINGER_C2H2_1"/>
    <property type="match status" value="1"/>
</dbReference>
<dbReference type="EMBL" id="JAIWYP010000002">
    <property type="protein sequence ID" value="KAH3863237.1"/>
    <property type="molecule type" value="Genomic_DNA"/>
</dbReference>
<comment type="caution">
    <text evidence="3">The sequence shown here is derived from an EMBL/GenBank/DDBJ whole genome shotgun (WGS) entry which is preliminary data.</text>
</comment>
<sequence>MNGKTAIEKKRQARKARATNPPGDIPLIPCPTCSRKLRARIGLFSHLCTHRQTRSQTQGLDH</sequence>
<reference evidence="3" key="1">
    <citation type="journal article" date="2019" name="bioRxiv">
        <title>The Genome of the Zebra Mussel, Dreissena polymorpha: A Resource for Invasive Species Research.</title>
        <authorList>
            <person name="McCartney M.A."/>
            <person name="Auch B."/>
            <person name="Kono T."/>
            <person name="Mallez S."/>
            <person name="Zhang Y."/>
            <person name="Obille A."/>
            <person name="Becker A."/>
            <person name="Abrahante J.E."/>
            <person name="Garbe J."/>
            <person name="Badalamenti J.P."/>
            <person name="Herman A."/>
            <person name="Mangelson H."/>
            <person name="Liachko I."/>
            <person name="Sullivan S."/>
            <person name="Sone E.D."/>
            <person name="Koren S."/>
            <person name="Silverstein K.A.T."/>
            <person name="Beckman K.B."/>
            <person name="Gohl D.M."/>
        </authorList>
    </citation>
    <scope>NUCLEOTIDE SEQUENCE</scope>
    <source>
        <strain evidence="3">Duluth1</strain>
        <tissue evidence="3">Whole animal</tissue>
    </source>
</reference>
<evidence type="ECO:0000259" key="2">
    <source>
        <dbReference type="PROSITE" id="PS00028"/>
    </source>
</evidence>
<evidence type="ECO:0000313" key="4">
    <source>
        <dbReference type="Proteomes" id="UP000828390"/>
    </source>
</evidence>
<feature type="compositionally biased region" description="Basic and acidic residues" evidence="1">
    <location>
        <begin position="1"/>
        <end position="10"/>
    </location>
</feature>
<protein>
    <recommendedName>
        <fullName evidence="2">C2H2-type domain-containing protein</fullName>
    </recommendedName>
</protein>
<feature type="region of interest" description="Disordered" evidence="1">
    <location>
        <begin position="1"/>
        <end position="27"/>
    </location>
</feature>